<evidence type="ECO:0000256" key="4">
    <source>
        <dbReference type="SAM" id="MobiDB-lite"/>
    </source>
</evidence>
<dbReference type="InterPro" id="IPR002164">
    <property type="entry name" value="NAP_family"/>
</dbReference>
<reference evidence="6" key="2">
    <citation type="submission" date="2020-10" db="UniProtKB">
        <authorList>
            <consortium name="WormBaseParasite"/>
        </authorList>
    </citation>
    <scope>IDENTIFICATION</scope>
</reference>
<dbReference type="Gene3D" id="1.20.5.1500">
    <property type="match status" value="1"/>
</dbReference>
<keyword evidence="5" id="KW-1185">Reference proteome</keyword>
<feature type="coiled-coil region" evidence="3">
    <location>
        <begin position="43"/>
        <end position="70"/>
    </location>
</feature>
<proteinExistence type="inferred from homology"/>
<evidence type="ECO:0000256" key="3">
    <source>
        <dbReference type="SAM" id="Coils"/>
    </source>
</evidence>
<dbReference type="AlphaFoldDB" id="A0A7E4VHI7"/>
<dbReference type="GO" id="GO:0006334">
    <property type="term" value="P:nucleosome assembly"/>
    <property type="evidence" value="ECO:0007669"/>
    <property type="project" value="InterPro"/>
</dbReference>
<comment type="similarity">
    <text evidence="1 2">Belongs to the nucleosome assembly protein (NAP) family.</text>
</comment>
<dbReference type="InterPro" id="IPR037231">
    <property type="entry name" value="NAP-like_sf"/>
</dbReference>
<feature type="region of interest" description="Disordered" evidence="4">
    <location>
        <begin position="1"/>
        <end position="25"/>
    </location>
</feature>
<name>A0A7E4VHI7_PANRE</name>
<evidence type="ECO:0000313" key="6">
    <source>
        <dbReference type="WBParaSite" id="Pan_g21036.t1"/>
    </source>
</evidence>
<evidence type="ECO:0000313" key="5">
    <source>
        <dbReference type="Proteomes" id="UP000492821"/>
    </source>
</evidence>
<dbReference type="PANTHER" id="PTHR11875">
    <property type="entry name" value="TESTIS-SPECIFIC Y-ENCODED PROTEIN"/>
    <property type="match status" value="1"/>
</dbReference>
<organism evidence="5 6">
    <name type="scientific">Panagrellus redivivus</name>
    <name type="common">Microworm</name>
    <dbReference type="NCBI Taxonomy" id="6233"/>
    <lineage>
        <taxon>Eukaryota</taxon>
        <taxon>Metazoa</taxon>
        <taxon>Ecdysozoa</taxon>
        <taxon>Nematoda</taxon>
        <taxon>Chromadorea</taxon>
        <taxon>Rhabditida</taxon>
        <taxon>Tylenchina</taxon>
        <taxon>Panagrolaimomorpha</taxon>
        <taxon>Panagrolaimoidea</taxon>
        <taxon>Panagrolaimidae</taxon>
        <taxon>Panagrellus</taxon>
    </lineage>
</organism>
<protein>
    <submittedName>
        <fullName evidence="6">Nucleosome assembly protein (NAP)</fullName>
    </submittedName>
</protein>
<dbReference type="Pfam" id="PF00956">
    <property type="entry name" value="NAP"/>
    <property type="match status" value="1"/>
</dbReference>
<feature type="region of interest" description="Disordered" evidence="4">
    <location>
        <begin position="227"/>
        <end position="249"/>
    </location>
</feature>
<dbReference type="Proteomes" id="UP000492821">
    <property type="component" value="Unassembled WGS sequence"/>
</dbReference>
<sequence>MSEEEVKTEQPTPKRPRITAPDADVKQEVEEIPAIPKLTEQAAADLFSKVEEVQVKLDELNEKASEEILAVEQRFNKLRKPHYDDRAGFIAQIPHFWMTALMNHSAINELVSEEEEECLGFLKNLELEESEDIKSGCKLTFTWYPNRFFENDVIVKDFKMIDLNTHCDTTEIKWKIPRNKEKNKLPSFFAWLDGSTTEPLDILDVIREDIYANPVYYFSATEGVANEHSSASSSHEEEDEEIEPEDSDE</sequence>
<dbReference type="Gene3D" id="3.30.1120.90">
    <property type="entry name" value="Nucleosome assembly protein"/>
    <property type="match status" value="1"/>
</dbReference>
<dbReference type="SUPFAM" id="SSF143113">
    <property type="entry name" value="NAP-like"/>
    <property type="match status" value="1"/>
</dbReference>
<reference evidence="5" key="1">
    <citation type="journal article" date="2013" name="Genetics">
        <title>The draft genome and transcriptome of Panagrellus redivivus are shaped by the harsh demands of a free-living lifestyle.</title>
        <authorList>
            <person name="Srinivasan J."/>
            <person name="Dillman A.R."/>
            <person name="Macchietto M.G."/>
            <person name="Heikkinen L."/>
            <person name="Lakso M."/>
            <person name="Fracchia K.M."/>
            <person name="Antoshechkin I."/>
            <person name="Mortazavi A."/>
            <person name="Wong G."/>
            <person name="Sternberg P.W."/>
        </authorList>
    </citation>
    <scope>NUCLEOTIDE SEQUENCE [LARGE SCALE GENOMIC DNA]</scope>
    <source>
        <strain evidence="5">MT8872</strain>
    </source>
</reference>
<accession>A0A7E4VHI7</accession>
<keyword evidence="3" id="KW-0175">Coiled coil</keyword>
<feature type="compositionally biased region" description="Acidic residues" evidence="4">
    <location>
        <begin position="236"/>
        <end position="249"/>
    </location>
</feature>
<dbReference type="WBParaSite" id="Pan_g21036.t1">
    <property type="protein sequence ID" value="Pan_g21036.t1"/>
    <property type="gene ID" value="Pan_g21036"/>
</dbReference>
<dbReference type="GO" id="GO:0005634">
    <property type="term" value="C:nucleus"/>
    <property type="evidence" value="ECO:0007669"/>
    <property type="project" value="InterPro"/>
</dbReference>
<evidence type="ECO:0000256" key="1">
    <source>
        <dbReference type="ARBA" id="ARBA00009947"/>
    </source>
</evidence>
<evidence type="ECO:0000256" key="2">
    <source>
        <dbReference type="RuleBase" id="RU003876"/>
    </source>
</evidence>